<proteinExistence type="predicted"/>
<evidence type="ECO:0000256" key="1">
    <source>
        <dbReference type="SAM" id="MobiDB-lite"/>
    </source>
</evidence>
<dbReference type="AlphaFoldDB" id="A0A2S2QZY1"/>
<feature type="compositionally biased region" description="Basic and acidic residues" evidence="1">
    <location>
        <begin position="1"/>
        <end position="11"/>
    </location>
</feature>
<organism evidence="2">
    <name type="scientific">Sipha flava</name>
    <name type="common">yellow sugarcane aphid</name>
    <dbReference type="NCBI Taxonomy" id="143950"/>
    <lineage>
        <taxon>Eukaryota</taxon>
        <taxon>Metazoa</taxon>
        <taxon>Ecdysozoa</taxon>
        <taxon>Arthropoda</taxon>
        <taxon>Hexapoda</taxon>
        <taxon>Insecta</taxon>
        <taxon>Pterygota</taxon>
        <taxon>Neoptera</taxon>
        <taxon>Paraneoptera</taxon>
        <taxon>Hemiptera</taxon>
        <taxon>Sternorrhyncha</taxon>
        <taxon>Aphidomorpha</taxon>
        <taxon>Aphidoidea</taxon>
        <taxon>Aphididae</taxon>
        <taxon>Sipha</taxon>
    </lineage>
</organism>
<sequence>MRPRIFEKTVDPDNGYPYPYNTDRPIREIRGRERSLLQRRSFSGHRNEKLYANTAVGRHVDKPMAETRGVPDVHVLTIRLHRVDSAIGSIVPAARPKPCT</sequence>
<name>A0A2S2QZY1_9HEMI</name>
<evidence type="ECO:0000313" key="2">
    <source>
        <dbReference type="EMBL" id="MBY83327.1"/>
    </source>
</evidence>
<gene>
    <name evidence="2" type="ORF">g.6732</name>
</gene>
<protein>
    <submittedName>
        <fullName evidence="2">Uncharacterized protein</fullName>
    </submittedName>
</protein>
<reference evidence="2" key="1">
    <citation type="submission" date="2018-04" db="EMBL/GenBank/DDBJ databases">
        <title>Transcriptome assembly of Sipha flava.</title>
        <authorList>
            <person name="Scully E.D."/>
            <person name="Geib S.M."/>
            <person name="Palmer N.A."/>
            <person name="Koch K."/>
            <person name="Bradshaw J."/>
            <person name="Heng-Moss T."/>
            <person name="Sarath G."/>
        </authorList>
    </citation>
    <scope>NUCLEOTIDE SEQUENCE</scope>
</reference>
<dbReference type="EMBL" id="GGMS01014124">
    <property type="protein sequence ID" value="MBY83327.1"/>
    <property type="molecule type" value="Transcribed_RNA"/>
</dbReference>
<feature type="region of interest" description="Disordered" evidence="1">
    <location>
        <begin position="1"/>
        <end position="24"/>
    </location>
</feature>
<accession>A0A2S2QZY1</accession>